<accession>A0A9W6GU07</accession>
<dbReference type="Proteomes" id="UP001144323">
    <property type="component" value="Unassembled WGS sequence"/>
</dbReference>
<name>A0A9W6GU07_9HYPH</name>
<keyword evidence="2" id="KW-1185">Reference proteome</keyword>
<protein>
    <recommendedName>
        <fullName evidence="3">N-acetyltransferase domain-containing protein</fullName>
    </recommendedName>
</protein>
<reference evidence="1" key="1">
    <citation type="journal article" date="2023" name="Int. J. Syst. Evol. Microbiol.">
        <title>Methylocystis iwaonis sp. nov., a type II methane-oxidizing bacterium from surface soil of a rice paddy field in Japan, and emended description of the genus Methylocystis (ex Whittenbury et al. 1970) Bowman et al. 1993.</title>
        <authorList>
            <person name="Kaise H."/>
            <person name="Sawadogo J.B."/>
            <person name="Alam M.S."/>
            <person name="Ueno C."/>
            <person name="Dianou D."/>
            <person name="Shinjo R."/>
            <person name="Asakawa S."/>
        </authorList>
    </citation>
    <scope>NUCLEOTIDE SEQUENCE</scope>
    <source>
        <strain evidence="1">LMG27198</strain>
    </source>
</reference>
<dbReference type="AlphaFoldDB" id="A0A9W6GU07"/>
<evidence type="ECO:0008006" key="3">
    <source>
        <dbReference type="Google" id="ProtNLM"/>
    </source>
</evidence>
<proteinExistence type="predicted"/>
<dbReference type="EMBL" id="BSEC01000001">
    <property type="protein sequence ID" value="GLI92866.1"/>
    <property type="molecule type" value="Genomic_DNA"/>
</dbReference>
<dbReference type="InterPro" id="IPR016181">
    <property type="entry name" value="Acyl_CoA_acyltransferase"/>
</dbReference>
<comment type="caution">
    <text evidence="1">The sequence shown here is derived from an EMBL/GenBank/DDBJ whole genome shotgun (WGS) entry which is preliminary data.</text>
</comment>
<dbReference type="SUPFAM" id="SSF55729">
    <property type="entry name" value="Acyl-CoA N-acyltransferases (Nat)"/>
    <property type="match status" value="1"/>
</dbReference>
<evidence type="ECO:0000313" key="2">
    <source>
        <dbReference type="Proteomes" id="UP001144323"/>
    </source>
</evidence>
<organism evidence="1 2">
    <name type="scientific">Methylocystis echinoides</name>
    <dbReference type="NCBI Taxonomy" id="29468"/>
    <lineage>
        <taxon>Bacteria</taxon>
        <taxon>Pseudomonadati</taxon>
        <taxon>Pseudomonadota</taxon>
        <taxon>Alphaproteobacteria</taxon>
        <taxon>Hyphomicrobiales</taxon>
        <taxon>Methylocystaceae</taxon>
        <taxon>Methylocystis</taxon>
    </lineage>
</organism>
<gene>
    <name evidence="1" type="ORF">LMG27198_18580</name>
</gene>
<evidence type="ECO:0000313" key="1">
    <source>
        <dbReference type="EMBL" id="GLI92866.1"/>
    </source>
</evidence>
<sequence length="250" mass="28137">MRAFDTLMQREAPEGLPRYGYLLDLDGAPVGVILMIFRVVEEDDIRCNISSWYADSAYRGYASLLIAAALRHKNVTYVNISPAPHTWSVIEAQGFRRYCNGQMLTAPILSPSEDARVEAFDPGAAARPALTHSEQQMMIDHVARGCIGLLVHQNDRAHPFLFFPRRFLWNKAPVLQLAYCRSLDDYVRFARPLGRALLARGHLFVIVDAVEKIDGLKGVFFRDRGPKYAKGPRPPRIGDLSYCENILFGA</sequence>